<evidence type="ECO:0000256" key="1">
    <source>
        <dbReference type="SAM" id="MobiDB-lite"/>
    </source>
</evidence>
<name>A0A2S2C282_9NOCA</name>
<keyword evidence="3" id="KW-1185">Reference proteome</keyword>
<evidence type="ECO:0008006" key="4">
    <source>
        <dbReference type="Google" id="ProtNLM"/>
    </source>
</evidence>
<organism evidence="2 3">
    <name type="scientific">Rhodococcus oxybenzonivorans</name>
    <dbReference type="NCBI Taxonomy" id="1990687"/>
    <lineage>
        <taxon>Bacteria</taxon>
        <taxon>Bacillati</taxon>
        <taxon>Actinomycetota</taxon>
        <taxon>Actinomycetes</taxon>
        <taxon>Mycobacteriales</taxon>
        <taxon>Nocardiaceae</taxon>
        <taxon>Rhodococcus</taxon>
    </lineage>
</organism>
<reference evidence="2 3" key="1">
    <citation type="submission" date="2017-05" db="EMBL/GenBank/DDBJ databases">
        <title>Isolation of Rhodococcus sp. S2-17 biodegrading of BP-3.</title>
        <authorList>
            <person name="Lee Y."/>
            <person name="Kim K.H."/>
            <person name="Chun B.H."/>
            <person name="Jung H.S."/>
            <person name="Jeon C.O."/>
        </authorList>
    </citation>
    <scope>NUCLEOTIDE SEQUENCE [LARGE SCALE GENOMIC DNA]</scope>
    <source>
        <strain evidence="2 3">S2-17</strain>
    </source>
</reference>
<dbReference type="KEGG" id="roz:CBI38_28595"/>
<gene>
    <name evidence="2" type="ORF">CBI38_28595</name>
</gene>
<dbReference type="OrthoDB" id="5185945at2"/>
<dbReference type="AlphaFoldDB" id="A0A2S2C282"/>
<accession>A0A2S2C282</accession>
<evidence type="ECO:0000313" key="2">
    <source>
        <dbReference type="EMBL" id="AWK74933.1"/>
    </source>
</evidence>
<proteinExistence type="predicted"/>
<evidence type="ECO:0000313" key="3">
    <source>
        <dbReference type="Proteomes" id="UP000245711"/>
    </source>
</evidence>
<dbReference type="Pfam" id="PF11253">
    <property type="entry name" value="DUF3052"/>
    <property type="match status" value="1"/>
</dbReference>
<dbReference type="EMBL" id="CP021354">
    <property type="protein sequence ID" value="AWK74933.1"/>
    <property type="molecule type" value="Genomic_DNA"/>
</dbReference>
<sequence length="186" mass="20225">MALCKSCICGVCGRAVRGPQRPRGRDDRARTADVAHHSAPAKRTTLRMMTDRPRSAPATGNRLGVHSDMLIAEFGFREDVDHELRGEIRELGGTTVTGDDLDGLADAALLWWRQPDGDLTDELLDAQTLLGADGYLWLLTPKTGHDGFVDPSGIAEAAETVGMTLTATLDRPDWLGVRLSPPRRRA</sequence>
<dbReference type="InterPro" id="IPR021412">
    <property type="entry name" value="DUF3052"/>
</dbReference>
<feature type="compositionally biased region" description="Basic and acidic residues" evidence="1">
    <location>
        <begin position="23"/>
        <end position="36"/>
    </location>
</feature>
<dbReference type="Proteomes" id="UP000245711">
    <property type="component" value="Chromosome"/>
</dbReference>
<feature type="region of interest" description="Disordered" evidence="1">
    <location>
        <begin position="19"/>
        <end position="43"/>
    </location>
</feature>
<protein>
    <recommendedName>
        <fullName evidence="4">DUF3052 domain-containing protein</fullName>
    </recommendedName>
</protein>